<reference evidence="1 2" key="1">
    <citation type="journal article" date="2015" name="Genome Announc.">
        <title>Genome sequence and annotation of Trichoderma parareesei, the ancestor of the cellulase producer Trichoderma reesei.</title>
        <authorList>
            <person name="Yang D."/>
            <person name="Pomraning K."/>
            <person name="Kopchinskiy A."/>
            <person name="Karimi Aghcheh R."/>
            <person name="Atanasova L."/>
            <person name="Chenthamara K."/>
            <person name="Baker S.E."/>
            <person name="Zhang R."/>
            <person name="Shen Q."/>
            <person name="Freitag M."/>
            <person name="Kubicek C.P."/>
            <person name="Druzhinina I.S."/>
        </authorList>
    </citation>
    <scope>NUCLEOTIDE SEQUENCE [LARGE SCALE GENOMIC DNA]</scope>
    <source>
        <strain evidence="1 2">CBS 125925</strain>
    </source>
</reference>
<dbReference type="SUPFAM" id="SSF53474">
    <property type="entry name" value="alpha/beta-Hydrolases"/>
    <property type="match status" value="1"/>
</dbReference>
<dbReference type="InterPro" id="IPR029058">
    <property type="entry name" value="AB_hydrolase_fold"/>
</dbReference>
<dbReference type="Proteomes" id="UP000219286">
    <property type="component" value="Unassembled WGS sequence"/>
</dbReference>
<dbReference type="AlphaFoldDB" id="A0A2H2ZNR3"/>
<evidence type="ECO:0000313" key="1">
    <source>
        <dbReference type="EMBL" id="OTA07318.1"/>
    </source>
</evidence>
<keyword evidence="2" id="KW-1185">Reference proteome</keyword>
<evidence type="ECO:0000313" key="2">
    <source>
        <dbReference type="Proteomes" id="UP000219286"/>
    </source>
</evidence>
<accession>A0A2H2ZNR3</accession>
<organism evidence="1 2">
    <name type="scientific">Trichoderma parareesei</name>
    <name type="common">Filamentous fungus</name>
    <dbReference type="NCBI Taxonomy" id="858221"/>
    <lineage>
        <taxon>Eukaryota</taxon>
        <taxon>Fungi</taxon>
        <taxon>Dikarya</taxon>
        <taxon>Ascomycota</taxon>
        <taxon>Pezizomycotina</taxon>
        <taxon>Sordariomycetes</taxon>
        <taxon>Hypocreomycetidae</taxon>
        <taxon>Hypocreales</taxon>
        <taxon>Hypocreaceae</taxon>
        <taxon>Trichoderma</taxon>
    </lineage>
</organism>
<name>A0A2H2ZNR3_TRIPA</name>
<gene>
    <name evidence="1" type="ORF">A9Z42_0082160</name>
</gene>
<sequence>MSFKRLYKAKSFTGGSSGIAEYRADKVVHVGHSYGSIITNLFLPRYGFLSAGVILTGFLIDNQFANLKVEIADLSYAPEHNPALFANRTSGYLAFGSITALQADSFKKDALDPNVLSLWNDGIQSSLGVGEVLTLGTGVGDLVEDFTGPLQIFVGENDFAFCAGQCAGTFNMTQLHGIYPNVKDLDVYLQPDTGHVAQLSLNATAGYKVIFNFLKKNGI</sequence>
<protein>
    <recommendedName>
        <fullName evidence="3">AB hydrolase-1 domain-containing protein</fullName>
    </recommendedName>
</protein>
<dbReference type="EMBL" id="LFMI01000768">
    <property type="protein sequence ID" value="OTA07318.1"/>
    <property type="molecule type" value="Genomic_DNA"/>
</dbReference>
<dbReference type="OrthoDB" id="190201at2759"/>
<proteinExistence type="predicted"/>
<evidence type="ECO:0008006" key="3">
    <source>
        <dbReference type="Google" id="ProtNLM"/>
    </source>
</evidence>
<dbReference type="Gene3D" id="3.40.50.1820">
    <property type="entry name" value="alpha/beta hydrolase"/>
    <property type="match status" value="1"/>
</dbReference>
<comment type="caution">
    <text evidence="1">The sequence shown here is derived from an EMBL/GenBank/DDBJ whole genome shotgun (WGS) entry which is preliminary data.</text>
</comment>